<organism evidence="3 4">
    <name type="scientific">Pseudorhodoferax aquiterrae</name>
    <dbReference type="NCBI Taxonomy" id="747304"/>
    <lineage>
        <taxon>Bacteria</taxon>
        <taxon>Pseudomonadati</taxon>
        <taxon>Pseudomonadota</taxon>
        <taxon>Betaproteobacteria</taxon>
        <taxon>Burkholderiales</taxon>
        <taxon>Comamonadaceae</taxon>
    </lineage>
</organism>
<keyword evidence="4" id="KW-1185">Reference proteome</keyword>
<reference evidence="4" key="1">
    <citation type="journal article" date="2019" name="Int. J. Syst. Evol. Microbiol.">
        <title>The Global Catalogue of Microorganisms (GCM) 10K type strain sequencing project: providing services to taxonomists for standard genome sequencing and annotation.</title>
        <authorList>
            <consortium name="The Broad Institute Genomics Platform"/>
            <consortium name="The Broad Institute Genome Sequencing Center for Infectious Disease"/>
            <person name="Wu L."/>
            <person name="Ma J."/>
        </authorList>
    </citation>
    <scope>NUCLEOTIDE SEQUENCE [LARGE SCALE GENOMIC DNA]</scope>
    <source>
        <strain evidence="4">KCTC 23314</strain>
    </source>
</reference>
<dbReference type="Proteomes" id="UP000626210">
    <property type="component" value="Unassembled WGS sequence"/>
</dbReference>
<dbReference type="EMBL" id="BMYK01000017">
    <property type="protein sequence ID" value="GHC93497.1"/>
    <property type="molecule type" value="Genomic_DNA"/>
</dbReference>
<dbReference type="InterPro" id="IPR036010">
    <property type="entry name" value="2Fe-2S_ferredoxin-like_sf"/>
</dbReference>
<sequence>MTARVALWVDGQPFEVPAGISVAAALRHAGGGATRRSVAGTLRAPLCGMGVCQECRVAIDGRRRLACQTPVAAGMRIATGTAP</sequence>
<dbReference type="Pfam" id="PF13510">
    <property type="entry name" value="Fer2_4"/>
    <property type="match status" value="1"/>
</dbReference>
<feature type="domain" description="2Fe-2S ferredoxin-type" evidence="2">
    <location>
        <begin position="3"/>
        <end position="83"/>
    </location>
</feature>
<comment type="caution">
    <text evidence="3">The sequence shown here is derived from an EMBL/GenBank/DDBJ whole genome shotgun (WGS) entry which is preliminary data.</text>
</comment>
<proteinExistence type="predicted"/>
<dbReference type="InterPro" id="IPR042204">
    <property type="entry name" value="2Fe-2S-bd_N"/>
</dbReference>
<evidence type="ECO:0000313" key="4">
    <source>
        <dbReference type="Proteomes" id="UP000626210"/>
    </source>
</evidence>
<protein>
    <submittedName>
        <fullName evidence="3">Ferredoxin</fullName>
    </submittedName>
</protein>
<evidence type="ECO:0000259" key="2">
    <source>
        <dbReference type="PROSITE" id="PS51085"/>
    </source>
</evidence>
<dbReference type="Gene3D" id="3.10.20.440">
    <property type="entry name" value="2Fe-2S iron-sulphur cluster binding domain, sarcosine oxidase, alpha subunit, N-terminal domain"/>
    <property type="match status" value="1"/>
</dbReference>
<dbReference type="InterPro" id="IPR001041">
    <property type="entry name" value="2Fe-2S_ferredoxin-type"/>
</dbReference>
<name>A0ABQ3G6J3_9BURK</name>
<accession>A0ABQ3G6J3</accession>
<dbReference type="SUPFAM" id="SSF54292">
    <property type="entry name" value="2Fe-2S ferredoxin-like"/>
    <property type="match status" value="1"/>
</dbReference>
<dbReference type="CDD" id="cd00207">
    <property type="entry name" value="fer2"/>
    <property type="match status" value="1"/>
</dbReference>
<keyword evidence="1" id="KW-0560">Oxidoreductase</keyword>
<evidence type="ECO:0000313" key="3">
    <source>
        <dbReference type="EMBL" id="GHC93497.1"/>
    </source>
</evidence>
<dbReference type="PROSITE" id="PS51085">
    <property type="entry name" value="2FE2S_FER_2"/>
    <property type="match status" value="1"/>
</dbReference>
<dbReference type="RefSeq" id="WP_189689090.1">
    <property type="nucleotide sequence ID" value="NZ_BMYK01000017.1"/>
</dbReference>
<gene>
    <name evidence="3" type="ORF">GCM10007320_44520</name>
</gene>
<evidence type="ECO:0000256" key="1">
    <source>
        <dbReference type="ARBA" id="ARBA00023002"/>
    </source>
</evidence>